<name>A0A7K1GAJ0_9FLAO</name>
<dbReference type="InterPro" id="IPR026444">
    <property type="entry name" value="Secre_tail"/>
</dbReference>
<dbReference type="RefSeq" id="WP_155088002.1">
    <property type="nucleotide sequence ID" value="NZ_WJYA01000004.1"/>
</dbReference>
<dbReference type="NCBIfam" id="TIGR04183">
    <property type="entry name" value="Por_Secre_tail"/>
    <property type="match status" value="1"/>
</dbReference>
<dbReference type="Gene3D" id="2.60.40.3080">
    <property type="match status" value="1"/>
</dbReference>
<proteinExistence type="predicted"/>
<organism evidence="4 5">
    <name type="scientific">Winogradskyella ouciana</name>
    <dbReference type="NCBI Taxonomy" id="2608631"/>
    <lineage>
        <taxon>Bacteria</taxon>
        <taxon>Pseudomonadati</taxon>
        <taxon>Bacteroidota</taxon>
        <taxon>Flavobacteriia</taxon>
        <taxon>Flavobacteriales</taxon>
        <taxon>Flavobacteriaceae</taxon>
        <taxon>Winogradskyella</taxon>
    </lineage>
</organism>
<feature type="domain" description="Secretion system C-terminal sorting" evidence="3">
    <location>
        <begin position="178"/>
        <end position="249"/>
    </location>
</feature>
<evidence type="ECO:0000256" key="2">
    <source>
        <dbReference type="SAM" id="SignalP"/>
    </source>
</evidence>
<dbReference type="EMBL" id="WJYA01000004">
    <property type="protein sequence ID" value="MTE26163.1"/>
    <property type="molecule type" value="Genomic_DNA"/>
</dbReference>
<gene>
    <name evidence="4" type="ORF">F1003_04385</name>
</gene>
<comment type="caution">
    <text evidence="4">The sequence shown here is derived from an EMBL/GenBank/DDBJ whole genome shotgun (WGS) entry which is preliminary data.</text>
</comment>
<feature type="signal peptide" evidence="2">
    <location>
        <begin position="1"/>
        <end position="27"/>
    </location>
</feature>
<dbReference type="Proteomes" id="UP000447545">
    <property type="component" value="Unassembled WGS sequence"/>
</dbReference>
<protein>
    <submittedName>
        <fullName evidence="4">T9SS type A sorting domain-containing protein</fullName>
    </submittedName>
</protein>
<sequence>MKTNYSIKAILMFAIIALSFTNLKAQANVRISKVDPATNSVTLKNYGDATATISGYWFCVVPAYSQVSGMTSVTTLAPDEEVDIASTVNLVASSGEFGLYSASGFSNANNMLDFLQWGTGSSGSSRESVAVAAGLWVADTFITVSPPYQYNGDGTQNGVANWSTLGVDDFEEGSSLRLYPNPTSDVLNIEFKSVIADGTLEVFDILGKQVFVQSITSNNISQIDVTNWESGLYLIKMSSENGEETKRFIKQ</sequence>
<evidence type="ECO:0000256" key="1">
    <source>
        <dbReference type="ARBA" id="ARBA00022729"/>
    </source>
</evidence>
<reference evidence="4 5" key="1">
    <citation type="submission" date="2019-11" db="EMBL/GenBank/DDBJ databases">
        <title>Winogradskyella ouciana sp. nov., isolated from the hadal seawater of the Mariana Trench.</title>
        <authorList>
            <person name="Liu R."/>
        </authorList>
    </citation>
    <scope>NUCLEOTIDE SEQUENCE [LARGE SCALE GENOMIC DNA]</scope>
    <source>
        <strain evidence="4 5">ZXX205</strain>
    </source>
</reference>
<dbReference type="AlphaFoldDB" id="A0A7K1GAJ0"/>
<feature type="chain" id="PRO_5029559757" evidence="2">
    <location>
        <begin position="28"/>
        <end position="251"/>
    </location>
</feature>
<evidence type="ECO:0000313" key="4">
    <source>
        <dbReference type="EMBL" id="MTE26163.1"/>
    </source>
</evidence>
<keyword evidence="1 2" id="KW-0732">Signal</keyword>
<keyword evidence="5" id="KW-1185">Reference proteome</keyword>
<dbReference type="Pfam" id="PF18962">
    <property type="entry name" value="Por_Secre_tail"/>
    <property type="match status" value="1"/>
</dbReference>
<accession>A0A7K1GAJ0</accession>
<evidence type="ECO:0000313" key="5">
    <source>
        <dbReference type="Proteomes" id="UP000447545"/>
    </source>
</evidence>
<evidence type="ECO:0000259" key="3">
    <source>
        <dbReference type="Pfam" id="PF18962"/>
    </source>
</evidence>